<dbReference type="AlphaFoldDB" id="A0A0A8XWI6"/>
<name>A0A0A8XWI6_ARUDO</name>
<reference evidence="1" key="1">
    <citation type="submission" date="2014-09" db="EMBL/GenBank/DDBJ databases">
        <authorList>
            <person name="Magalhaes I.L.F."/>
            <person name="Oliveira U."/>
            <person name="Santos F.R."/>
            <person name="Vidigal T.H.D.A."/>
            <person name="Brescovit A.D."/>
            <person name="Santos A.J."/>
        </authorList>
    </citation>
    <scope>NUCLEOTIDE SEQUENCE</scope>
    <source>
        <tissue evidence="1">Shoot tissue taken approximately 20 cm above the soil surface</tissue>
    </source>
</reference>
<reference evidence="1" key="2">
    <citation type="journal article" date="2015" name="Data Brief">
        <title>Shoot transcriptome of the giant reed, Arundo donax.</title>
        <authorList>
            <person name="Barrero R.A."/>
            <person name="Guerrero F.D."/>
            <person name="Moolhuijzen P."/>
            <person name="Goolsby J.A."/>
            <person name="Tidwell J."/>
            <person name="Bellgard S.E."/>
            <person name="Bellgard M.I."/>
        </authorList>
    </citation>
    <scope>NUCLEOTIDE SEQUENCE</scope>
    <source>
        <tissue evidence="1">Shoot tissue taken approximately 20 cm above the soil surface</tissue>
    </source>
</reference>
<organism evidence="1">
    <name type="scientific">Arundo donax</name>
    <name type="common">Giant reed</name>
    <name type="synonym">Donax arundinaceus</name>
    <dbReference type="NCBI Taxonomy" id="35708"/>
    <lineage>
        <taxon>Eukaryota</taxon>
        <taxon>Viridiplantae</taxon>
        <taxon>Streptophyta</taxon>
        <taxon>Embryophyta</taxon>
        <taxon>Tracheophyta</taxon>
        <taxon>Spermatophyta</taxon>
        <taxon>Magnoliopsida</taxon>
        <taxon>Liliopsida</taxon>
        <taxon>Poales</taxon>
        <taxon>Poaceae</taxon>
        <taxon>PACMAD clade</taxon>
        <taxon>Arundinoideae</taxon>
        <taxon>Arundineae</taxon>
        <taxon>Arundo</taxon>
    </lineage>
</organism>
<sequence>MMRIGLPHFHSPYIFVSQGGKELTFPEFHKSSFITKFEVLANAMITFMRLSIWF</sequence>
<protein>
    <submittedName>
        <fullName evidence="1">Uncharacterized protein</fullName>
    </submittedName>
</protein>
<accession>A0A0A8XWI6</accession>
<dbReference type="EMBL" id="GBRH01281833">
    <property type="protein sequence ID" value="JAD16062.1"/>
    <property type="molecule type" value="Transcribed_RNA"/>
</dbReference>
<evidence type="ECO:0000313" key="1">
    <source>
        <dbReference type="EMBL" id="JAD16062.1"/>
    </source>
</evidence>
<proteinExistence type="predicted"/>